<keyword evidence="3 12" id="KW-1003">Cell membrane</keyword>
<evidence type="ECO:0000256" key="2">
    <source>
        <dbReference type="ARBA" id="ARBA00010663"/>
    </source>
</evidence>
<evidence type="ECO:0000313" key="16">
    <source>
        <dbReference type="Xenbase" id="XB-GENE-29079151"/>
    </source>
</evidence>
<dbReference type="PROSITE" id="PS50262">
    <property type="entry name" value="G_PROTEIN_RECEP_F1_2"/>
    <property type="match status" value="1"/>
</dbReference>
<reference evidence="15" key="1">
    <citation type="submission" date="2025-08" db="UniProtKB">
        <authorList>
            <consortium name="RefSeq"/>
        </authorList>
    </citation>
    <scope>IDENTIFICATION</scope>
    <source>
        <strain evidence="15">Nigerian</strain>
        <tissue evidence="15">Liver and blood</tissue>
    </source>
</reference>
<dbReference type="InterPro" id="IPR050516">
    <property type="entry name" value="Olfactory_GPCR"/>
</dbReference>
<evidence type="ECO:0000256" key="3">
    <source>
        <dbReference type="ARBA" id="ARBA00022475"/>
    </source>
</evidence>
<dbReference type="Gene3D" id="1.20.1070.10">
    <property type="entry name" value="Rhodopsin 7-helix transmembrane proteins"/>
    <property type="match status" value="1"/>
</dbReference>
<keyword evidence="7 11" id="KW-0297">G-protein coupled receptor</keyword>
<feature type="transmembrane region" description="Helical" evidence="12">
    <location>
        <begin position="30"/>
        <end position="52"/>
    </location>
</feature>
<evidence type="ECO:0000256" key="12">
    <source>
        <dbReference type="RuleBase" id="RU363047"/>
    </source>
</evidence>
<feature type="transmembrane region" description="Helical" evidence="12">
    <location>
        <begin position="95"/>
        <end position="113"/>
    </location>
</feature>
<evidence type="ECO:0000256" key="8">
    <source>
        <dbReference type="ARBA" id="ARBA00023136"/>
    </source>
</evidence>
<dbReference type="CDD" id="cd13954">
    <property type="entry name" value="7tmA_OR"/>
    <property type="match status" value="1"/>
</dbReference>
<dbReference type="InterPro" id="IPR017452">
    <property type="entry name" value="GPCR_Rhodpsn_7TM"/>
</dbReference>
<comment type="similarity">
    <text evidence="2 11">Belongs to the G-protein coupled receptor 1 family.</text>
</comment>
<keyword evidence="12" id="KW-0716">Sensory transduction</keyword>
<feature type="transmembrane region" description="Helical" evidence="12">
    <location>
        <begin position="202"/>
        <end position="230"/>
    </location>
</feature>
<keyword evidence="4 11" id="KW-0812">Transmembrane</keyword>
<evidence type="ECO:0000256" key="9">
    <source>
        <dbReference type="ARBA" id="ARBA00023170"/>
    </source>
</evidence>
<evidence type="ECO:0000313" key="15">
    <source>
        <dbReference type="RefSeq" id="XP_002934362.1"/>
    </source>
</evidence>
<dbReference type="GO" id="GO:0004984">
    <property type="term" value="F:olfactory receptor activity"/>
    <property type="evidence" value="ECO:0000318"/>
    <property type="project" value="GO_Central"/>
</dbReference>
<dbReference type="InterPro" id="IPR000276">
    <property type="entry name" value="GPCR_Rhodpsn"/>
</dbReference>
<dbReference type="AlphaFoldDB" id="A0A8J0QNJ3"/>
<evidence type="ECO:0000313" key="14">
    <source>
        <dbReference type="Proteomes" id="UP000008143"/>
    </source>
</evidence>
<feature type="domain" description="G-protein coupled receptors family 1 profile" evidence="13">
    <location>
        <begin position="45"/>
        <end position="294"/>
    </location>
</feature>
<keyword evidence="6 12" id="KW-1133">Transmembrane helix</keyword>
<dbReference type="GO" id="GO:0005549">
    <property type="term" value="F:odorant binding"/>
    <property type="evidence" value="ECO:0000318"/>
    <property type="project" value="GO_Central"/>
</dbReference>
<dbReference type="KEGG" id="xtr:100488351"/>
<dbReference type="InterPro" id="IPR000725">
    <property type="entry name" value="Olfact_rcpt"/>
</dbReference>
<organism evidence="14 15">
    <name type="scientific">Xenopus tropicalis</name>
    <name type="common">Western clawed frog</name>
    <name type="synonym">Silurana tropicalis</name>
    <dbReference type="NCBI Taxonomy" id="8364"/>
    <lineage>
        <taxon>Eukaryota</taxon>
        <taxon>Metazoa</taxon>
        <taxon>Chordata</taxon>
        <taxon>Craniata</taxon>
        <taxon>Vertebrata</taxon>
        <taxon>Euteleostomi</taxon>
        <taxon>Amphibia</taxon>
        <taxon>Batrachia</taxon>
        <taxon>Anura</taxon>
        <taxon>Pipoidea</taxon>
        <taxon>Pipidae</taxon>
        <taxon>Xenopodinae</taxon>
        <taxon>Xenopus</taxon>
        <taxon>Silurana</taxon>
    </lineage>
</organism>
<keyword evidence="14" id="KW-1185">Reference proteome</keyword>
<dbReference type="OrthoDB" id="5964498at2759"/>
<dbReference type="RefSeq" id="XP_002934362.1">
    <property type="nucleotide sequence ID" value="XM_002934316.1"/>
</dbReference>
<keyword evidence="9 11" id="KW-0675">Receptor</keyword>
<feature type="transmembrane region" description="Helical" evidence="12">
    <location>
        <begin position="134"/>
        <end position="162"/>
    </location>
</feature>
<dbReference type="FunFam" id="1.10.1220.70:FF:000001">
    <property type="entry name" value="Olfactory receptor"/>
    <property type="match status" value="1"/>
</dbReference>
<keyword evidence="10 11" id="KW-0807">Transducer</keyword>
<dbReference type="PROSITE" id="PS00237">
    <property type="entry name" value="G_PROTEIN_RECEP_F1_1"/>
    <property type="match status" value="1"/>
</dbReference>
<feature type="transmembrane region" description="Helical" evidence="12">
    <location>
        <begin position="276"/>
        <end position="296"/>
    </location>
</feature>
<accession>A0A8J0QNJ3</accession>
<dbReference type="AGR" id="Xenbase:XB-GENE-29079151"/>
<dbReference type="PRINTS" id="PR00245">
    <property type="entry name" value="OLFACTORYR"/>
</dbReference>
<evidence type="ECO:0000256" key="5">
    <source>
        <dbReference type="ARBA" id="ARBA00022725"/>
    </source>
</evidence>
<gene>
    <name evidence="16" type="primary">or2bd1</name>
    <name evidence="15" type="synonym">LOC100488351</name>
</gene>
<protein>
    <recommendedName>
        <fullName evidence="12">Olfactory receptor</fullName>
    </recommendedName>
</protein>
<keyword evidence="5 12" id="KW-0552">Olfaction</keyword>
<evidence type="ECO:0000256" key="7">
    <source>
        <dbReference type="ARBA" id="ARBA00023040"/>
    </source>
</evidence>
<comment type="subcellular location">
    <subcellularLocation>
        <location evidence="1 12">Cell membrane</location>
        <topology evidence="1 12">Multi-pass membrane protein</topology>
    </subcellularLocation>
</comment>
<evidence type="ECO:0000256" key="10">
    <source>
        <dbReference type="ARBA" id="ARBA00023224"/>
    </source>
</evidence>
<dbReference type="PRINTS" id="PR00237">
    <property type="entry name" value="GPCRRHODOPSN"/>
</dbReference>
<dbReference type="PANTHER" id="PTHR26452">
    <property type="entry name" value="OLFACTORY RECEPTOR"/>
    <property type="match status" value="1"/>
</dbReference>
<dbReference type="Xenbase" id="XB-GENE-29079151">
    <property type="gene designation" value="or2bd1"/>
</dbReference>
<evidence type="ECO:0000256" key="6">
    <source>
        <dbReference type="ARBA" id="ARBA00022989"/>
    </source>
</evidence>
<feature type="transmembrane region" description="Helical" evidence="12">
    <location>
        <begin position="64"/>
        <end position="83"/>
    </location>
</feature>
<evidence type="ECO:0000256" key="1">
    <source>
        <dbReference type="ARBA" id="ARBA00004651"/>
    </source>
</evidence>
<feature type="transmembrane region" description="Helical" evidence="12">
    <location>
        <begin position="242"/>
        <end position="264"/>
    </location>
</feature>
<dbReference type="CTD" id="100488351"/>
<evidence type="ECO:0000256" key="4">
    <source>
        <dbReference type="ARBA" id="ARBA00022692"/>
    </source>
</evidence>
<evidence type="ECO:0000256" key="11">
    <source>
        <dbReference type="RuleBase" id="RU000688"/>
    </source>
</evidence>
<keyword evidence="8 12" id="KW-0472">Membrane</keyword>
<dbReference type="FunFam" id="1.20.1070.10:FF:000929">
    <property type="entry name" value="Uncharacterized protein"/>
    <property type="match status" value="1"/>
</dbReference>
<sequence>MPGKNQKENITLGDGFILLGLVTEPFLQKFLFVLFGTTYIITIAGNVVIIIVTRLDIRLKSPMYFFLVNLALIEMLYTTSIIPNTLKNLIDEEKYISYAGCFIQMFTYIAMGGSECTLLSTMAYDRYVAICHPLLYTTIMSQSLCFYMTLACWTIGFLNSLIHTVLTSMLPFCHQRLLNHYFCEVPPLLKISCKDTYINELVVFFIGGFVIVGSLALTLISYIFVIAEVLKIPGLSGKWKTFSTCSSHLTVVSIFFGTVIFTYLRPTTHSSIDHDHVISLVYGVVTPLINPIIYTFRNKEFQRAFRMILQTRHCLFDHIKPNSKTEI</sequence>
<proteinExistence type="inferred from homology"/>
<dbReference type="GO" id="GO:0004930">
    <property type="term" value="F:G protein-coupled receptor activity"/>
    <property type="evidence" value="ECO:0007669"/>
    <property type="project" value="UniProtKB-KW"/>
</dbReference>
<evidence type="ECO:0000259" key="13">
    <source>
        <dbReference type="PROSITE" id="PS50262"/>
    </source>
</evidence>
<dbReference type="GO" id="GO:0005886">
    <property type="term" value="C:plasma membrane"/>
    <property type="evidence" value="ECO:0007669"/>
    <property type="project" value="UniProtKB-SubCell"/>
</dbReference>
<dbReference type="GeneID" id="100488351"/>
<dbReference type="SUPFAM" id="SSF81321">
    <property type="entry name" value="Family A G protein-coupled receptor-like"/>
    <property type="match status" value="1"/>
</dbReference>
<dbReference type="Pfam" id="PF13853">
    <property type="entry name" value="7tm_4"/>
    <property type="match status" value="1"/>
</dbReference>
<name>A0A8J0QNJ3_XENTR</name>
<dbReference type="Proteomes" id="UP000008143">
    <property type="component" value="Chromosome 1"/>
</dbReference>